<reference evidence="4 5" key="1">
    <citation type="submission" date="2016-07" db="EMBL/GenBank/DDBJ databases">
        <authorList>
            <person name="Lefevre C.T."/>
        </authorList>
    </citation>
    <scope>NUCLEOTIDE SEQUENCE [LARGE SCALE GENOMIC DNA]</scope>
    <source>
        <strain evidence="4">PR1</strain>
    </source>
</reference>
<dbReference type="Proteomes" id="UP000231658">
    <property type="component" value="Unassembled WGS sequence"/>
</dbReference>
<accession>A0A1C3RGN3</accession>
<name>A0A1C3RGN3_9PROT</name>
<dbReference type="OrthoDB" id="9795085at2"/>
<dbReference type="PANTHER" id="PTHR43861:SF1">
    <property type="entry name" value="TRANS-ACONITATE 2-METHYLTRANSFERASE"/>
    <property type="match status" value="1"/>
</dbReference>
<dbReference type="EC" id="2.1.1.144" evidence="4"/>
<dbReference type="GO" id="GO:0030798">
    <property type="term" value="F:trans-aconitate 2-methyltransferase activity"/>
    <property type="evidence" value="ECO:0007669"/>
    <property type="project" value="UniProtKB-EC"/>
</dbReference>
<dbReference type="CDD" id="cd02440">
    <property type="entry name" value="AdoMet_MTases"/>
    <property type="match status" value="1"/>
</dbReference>
<evidence type="ECO:0000313" key="5">
    <source>
        <dbReference type="Proteomes" id="UP000231658"/>
    </source>
</evidence>
<dbReference type="InterPro" id="IPR023149">
    <property type="entry name" value="Trans_acon_MeTrfase_C"/>
</dbReference>
<dbReference type="EMBL" id="FLYE01000012">
    <property type="protein sequence ID" value="SCA56456.1"/>
    <property type="molecule type" value="Genomic_DNA"/>
</dbReference>
<dbReference type="Gene3D" id="3.40.50.150">
    <property type="entry name" value="Vaccinia Virus protein VP39"/>
    <property type="match status" value="1"/>
</dbReference>
<proteinExistence type="predicted"/>
<evidence type="ECO:0000256" key="1">
    <source>
        <dbReference type="ARBA" id="ARBA00022603"/>
    </source>
</evidence>
<evidence type="ECO:0000256" key="2">
    <source>
        <dbReference type="ARBA" id="ARBA00022679"/>
    </source>
</evidence>
<sequence>MTLWNPSVYLEFGSERLRPALDLMAQVPLETPKRIVDLGCGPGNVTALLQQRWPKAEVLGIDSSNEMLAQAKENHPEITWQQGDIAQWESSEPVDLIFSNACLHWLGDHESLFPRLLENLCDGGVLAVQMPNNFAAPTHQVIGDVLGHDHVLCPGFPVQEPEDYYNWLSDRTSRLEIWETRYRHILEGENPVADWTKGAALRPVLEGLNTQAEKEAFETAYRAKILEAYPKARDGKTLLAFQRFFLVAQK</sequence>
<gene>
    <name evidence="4" type="primary">tam</name>
    <name evidence="4" type="ORF">MTBPR1_20304</name>
</gene>
<dbReference type="STRING" id="1867952.MTBPR1_20304"/>
<dbReference type="Gene3D" id="1.10.150.290">
    <property type="entry name" value="S-adenosyl-L-methionine-dependent methyltransferases"/>
    <property type="match status" value="1"/>
</dbReference>
<evidence type="ECO:0000313" key="4">
    <source>
        <dbReference type="EMBL" id="SCA56456.1"/>
    </source>
</evidence>
<dbReference type="RefSeq" id="WP_069188541.1">
    <property type="nucleotide sequence ID" value="NZ_FLYE01000012.1"/>
</dbReference>
<dbReference type="PANTHER" id="PTHR43861">
    <property type="entry name" value="TRANS-ACONITATE 2-METHYLTRANSFERASE-RELATED"/>
    <property type="match status" value="1"/>
</dbReference>
<protein>
    <submittedName>
        <fullName evidence="4">Trans-aconitate 2-methyltransferase</fullName>
        <ecNumber evidence="4">2.1.1.144</ecNumber>
    </submittedName>
</protein>
<dbReference type="InterPro" id="IPR041698">
    <property type="entry name" value="Methyltransf_25"/>
</dbReference>
<keyword evidence="2 4" id="KW-0808">Transferase</keyword>
<dbReference type="InterPro" id="IPR029063">
    <property type="entry name" value="SAM-dependent_MTases_sf"/>
</dbReference>
<dbReference type="AlphaFoldDB" id="A0A1C3RGN3"/>
<evidence type="ECO:0000259" key="3">
    <source>
        <dbReference type="Pfam" id="PF13649"/>
    </source>
</evidence>
<dbReference type="GO" id="GO:0032259">
    <property type="term" value="P:methylation"/>
    <property type="evidence" value="ECO:0007669"/>
    <property type="project" value="UniProtKB-KW"/>
</dbReference>
<feature type="domain" description="Methyltransferase" evidence="3">
    <location>
        <begin position="35"/>
        <end position="124"/>
    </location>
</feature>
<keyword evidence="1 4" id="KW-0489">Methyltransferase</keyword>
<organism evidence="4 5">
    <name type="scientific">Candidatus Terasakiella magnetica</name>
    <dbReference type="NCBI Taxonomy" id="1867952"/>
    <lineage>
        <taxon>Bacteria</taxon>
        <taxon>Pseudomonadati</taxon>
        <taxon>Pseudomonadota</taxon>
        <taxon>Alphaproteobacteria</taxon>
        <taxon>Rhodospirillales</taxon>
        <taxon>Terasakiellaceae</taxon>
        <taxon>Terasakiella</taxon>
    </lineage>
</organism>
<dbReference type="SUPFAM" id="SSF53335">
    <property type="entry name" value="S-adenosyl-L-methionine-dependent methyltransferases"/>
    <property type="match status" value="1"/>
</dbReference>
<dbReference type="Pfam" id="PF13649">
    <property type="entry name" value="Methyltransf_25"/>
    <property type="match status" value="1"/>
</dbReference>
<keyword evidence="5" id="KW-1185">Reference proteome</keyword>